<dbReference type="GO" id="GO:0003677">
    <property type="term" value="F:DNA binding"/>
    <property type="evidence" value="ECO:0007669"/>
    <property type="project" value="UniProtKB-KW"/>
</dbReference>
<comment type="similarity">
    <text evidence="1">Belongs to the LysR transcriptional regulatory family.</text>
</comment>
<comment type="caution">
    <text evidence="6">The sequence shown here is derived from an EMBL/GenBank/DDBJ whole genome shotgun (WGS) entry which is preliminary data.</text>
</comment>
<dbReference type="GO" id="GO:0003700">
    <property type="term" value="F:DNA-binding transcription factor activity"/>
    <property type="evidence" value="ECO:0007669"/>
    <property type="project" value="InterPro"/>
</dbReference>
<evidence type="ECO:0000313" key="7">
    <source>
        <dbReference type="Proteomes" id="UP000298021"/>
    </source>
</evidence>
<feature type="domain" description="HTH lysR-type" evidence="5">
    <location>
        <begin position="1"/>
        <end position="58"/>
    </location>
</feature>
<dbReference type="SUPFAM" id="SSF53850">
    <property type="entry name" value="Periplasmic binding protein-like II"/>
    <property type="match status" value="1"/>
</dbReference>
<dbReference type="PANTHER" id="PTHR30419:SF8">
    <property type="entry name" value="NITROGEN ASSIMILATION TRANSCRIPTIONAL ACTIVATOR-RELATED"/>
    <property type="match status" value="1"/>
</dbReference>
<keyword evidence="2" id="KW-0805">Transcription regulation</keyword>
<dbReference type="InterPro" id="IPR036390">
    <property type="entry name" value="WH_DNA-bd_sf"/>
</dbReference>
<evidence type="ECO:0000256" key="3">
    <source>
        <dbReference type="ARBA" id="ARBA00023125"/>
    </source>
</evidence>
<dbReference type="InterPro" id="IPR036388">
    <property type="entry name" value="WH-like_DNA-bd_sf"/>
</dbReference>
<protein>
    <submittedName>
        <fullName evidence="6">LysR family transcriptional regulator</fullName>
    </submittedName>
</protein>
<dbReference type="PRINTS" id="PR00039">
    <property type="entry name" value="HTHLYSR"/>
</dbReference>
<keyword evidence="7" id="KW-1185">Reference proteome</keyword>
<dbReference type="SUPFAM" id="SSF46785">
    <property type="entry name" value="Winged helix' DNA-binding domain"/>
    <property type="match status" value="1"/>
</dbReference>
<dbReference type="Gene3D" id="3.40.190.10">
    <property type="entry name" value="Periplasmic binding protein-like II"/>
    <property type="match status" value="2"/>
</dbReference>
<dbReference type="OrthoDB" id="9803714at2"/>
<name>A0A4Z0JFW1_9LACO</name>
<organism evidence="6 7">
    <name type="scientific">Companilactobacillus suantsaicola</name>
    <dbReference type="NCBI Taxonomy" id="2487723"/>
    <lineage>
        <taxon>Bacteria</taxon>
        <taxon>Bacillati</taxon>
        <taxon>Bacillota</taxon>
        <taxon>Bacilli</taxon>
        <taxon>Lactobacillales</taxon>
        <taxon>Lactobacillaceae</taxon>
        <taxon>Companilactobacillus</taxon>
    </lineage>
</organism>
<dbReference type="PANTHER" id="PTHR30419">
    <property type="entry name" value="HTH-TYPE TRANSCRIPTIONAL REGULATOR YBHD"/>
    <property type="match status" value="1"/>
</dbReference>
<reference evidence="6 7" key="1">
    <citation type="submission" date="2018-10" db="EMBL/GenBank/DDBJ databases">
        <title>Lactobacillus sp. R7 and Lactobacillus sp. R19 isolated from fermented mustard green product of Taiwan.</title>
        <authorList>
            <person name="Lin S.-T."/>
        </authorList>
    </citation>
    <scope>NUCLEOTIDE SEQUENCE [LARGE SCALE GENOMIC DNA]</scope>
    <source>
        <strain evidence="6 7">BCRC 81127</strain>
    </source>
</reference>
<evidence type="ECO:0000256" key="2">
    <source>
        <dbReference type="ARBA" id="ARBA00023015"/>
    </source>
</evidence>
<keyword evidence="4" id="KW-0804">Transcription</keyword>
<dbReference type="EMBL" id="RKLY01000035">
    <property type="protein sequence ID" value="TGD21557.1"/>
    <property type="molecule type" value="Genomic_DNA"/>
</dbReference>
<dbReference type="FunFam" id="1.10.10.10:FF:000001">
    <property type="entry name" value="LysR family transcriptional regulator"/>
    <property type="match status" value="1"/>
</dbReference>
<dbReference type="PROSITE" id="PS50931">
    <property type="entry name" value="HTH_LYSR"/>
    <property type="match status" value="1"/>
</dbReference>
<evidence type="ECO:0000256" key="4">
    <source>
        <dbReference type="ARBA" id="ARBA00023163"/>
    </source>
</evidence>
<dbReference type="GO" id="GO:0005829">
    <property type="term" value="C:cytosol"/>
    <property type="evidence" value="ECO:0007669"/>
    <property type="project" value="TreeGrafter"/>
</dbReference>
<proteinExistence type="inferred from homology"/>
<dbReference type="InterPro" id="IPR050950">
    <property type="entry name" value="HTH-type_LysR_regulators"/>
</dbReference>
<gene>
    <name evidence="6" type="ORF">EGT49_10915</name>
</gene>
<dbReference type="Gene3D" id="1.10.10.10">
    <property type="entry name" value="Winged helix-like DNA-binding domain superfamily/Winged helix DNA-binding domain"/>
    <property type="match status" value="1"/>
</dbReference>
<evidence type="ECO:0000259" key="5">
    <source>
        <dbReference type="PROSITE" id="PS50931"/>
    </source>
</evidence>
<dbReference type="InterPro" id="IPR000847">
    <property type="entry name" value="LysR_HTH_N"/>
</dbReference>
<dbReference type="Pfam" id="PF03466">
    <property type="entry name" value="LysR_substrate"/>
    <property type="match status" value="1"/>
</dbReference>
<dbReference type="AlphaFoldDB" id="A0A4Z0JFW1"/>
<dbReference type="InterPro" id="IPR005119">
    <property type="entry name" value="LysR_subst-bd"/>
</dbReference>
<accession>A0A4Z0JFW1</accession>
<keyword evidence="3" id="KW-0238">DNA-binding</keyword>
<dbReference type="RefSeq" id="WP_135374230.1">
    <property type="nucleotide sequence ID" value="NZ_RKLY01000035.1"/>
</dbReference>
<sequence length="290" mass="33027">MELRVLRYFIEIVNDKSITSAAEKLHISQSTLSRQIKDLEIELGTILFERGPREISLTDDGYFLLERAKEINSLVESTTSAILNKKVLSGDLYVAAGEGKANAMLTETFNKLIKKGENISINFETQDADQIFKNLDAGILDFGVVYTNDSLDRYNKLSLPIDNQTGIVLPRKDDNFGKDNLVATDLKGMNLLIPRQIDVHSQLISYLDEYVRDYDITGTYDMNYNMRAMVLSGMGYAITFNKPEYQSGDLVFKSLNYLDSIKTVLIWKKSRTLSRLAEEFLKEMKHEKSE</sequence>
<dbReference type="CDD" id="cd05466">
    <property type="entry name" value="PBP2_LTTR_substrate"/>
    <property type="match status" value="1"/>
</dbReference>
<dbReference type="Proteomes" id="UP000298021">
    <property type="component" value="Unassembled WGS sequence"/>
</dbReference>
<dbReference type="Pfam" id="PF00126">
    <property type="entry name" value="HTH_1"/>
    <property type="match status" value="1"/>
</dbReference>
<evidence type="ECO:0000313" key="6">
    <source>
        <dbReference type="EMBL" id="TGD21557.1"/>
    </source>
</evidence>
<evidence type="ECO:0000256" key="1">
    <source>
        <dbReference type="ARBA" id="ARBA00009437"/>
    </source>
</evidence>